<dbReference type="SMART" id="SM00342">
    <property type="entry name" value="HTH_ARAC"/>
    <property type="match status" value="1"/>
</dbReference>
<evidence type="ECO:0000256" key="1">
    <source>
        <dbReference type="ARBA" id="ARBA00023015"/>
    </source>
</evidence>
<dbReference type="PROSITE" id="PS01124">
    <property type="entry name" value="HTH_ARAC_FAMILY_2"/>
    <property type="match status" value="1"/>
</dbReference>
<proteinExistence type="predicted"/>
<dbReference type="RefSeq" id="WP_234219747.1">
    <property type="nucleotide sequence ID" value="NZ_JAGQAF010000005.1"/>
</dbReference>
<evidence type="ECO:0000259" key="4">
    <source>
        <dbReference type="PROSITE" id="PS01124"/>
    </source>
</evidence>
<accession>A0A9Q3ZMB0</accession>
<reference evidence="5" key="1">
    <citation type="journal article" date="2021" name="Environ. Microbiol.">
        <title>Cryptic niche differentiation of novel sediment ecotypes of Rugeria pomeroyi correlates with nitrate respiration.</title>
        <authorList>
            <person name="Lin X."/>
            <person name="McNichol J."/>
            <person name="Chu X."/>
            <person name="Qian Y."/>
            <person name="Luo H."/>
        </authorList>
    </citation>
    <scope>NUCLEOTIDE SEQUENCE</scope>
    <source>
        <strain evidence="5">SZCCDBB064</strain>
    </source>
</reference>
<keyword evidence="2" id="KW-0238">DNA-binding</keyword>
<dbReference type="PANTHER" id="PTHR47894">
    <property type="entry name" value="HTH-TYPE TRANSCRIPTIONAL REGULATOR GADX"/>
    <property type="match status" value="1"/>
</dbReference>
<dbReference type="SUPFAM" id="SSF46689">
    <property type="entry name" value="Homeodomain-like"/>
    <property type="match status" value="1"/>
</dbReference>
<dbReference type="PANTHER" id="PTHR47894:SF1">
    <property type="entry name" value="HTH-TYPE TRANSCRIPTIONAL REGULATOR VQSM"/>
    <property type="match status" value="1"/>
</dbReference>
<dbReference type="InterPro" id="IPR018060">
    <property type="entry name" value="HTH_AraC"/>
</dbReference>
<dbReference type="PRINTS" id="PR00032">
    <property type="entry name" value="HTHARAC"/>
</dbReference>
<evidence type="ECO:0000256" key="3">
    <source>
        <dbReference type="ARBA" id="ARBA00023163"/>
    </source>
</evidence>
<dbReference type="EMBL" id="JAGQAF010000005">
    <property type="protein sequence ID" value="MCE8537885.1"/>
    <property type="molecule type" value="Genomic_DNA"/>
</dbReference>
<dbReference type="InterPro" id="IPR020449">
    <property type="entry name" value="Tscrpt_reg_AraC-type_HTH"/>
</dbReference>
<dbReference type="Pfam" id="PF12625">
    <property type="entry name" value="Arabinose_bd"/>
    <property type="match status" value="1"/>
</dbReference>
<dbReference type="Gene3D" id="1.10.10.60">
    <property type="entry name" value="Homeodomain-like"/>
    <property type="match status" value="1"/>
</dbReference>
<organism evidence="5 6">
    <name type="scientific">Ruegeria pomeroyi</name>
    <dbReference type="NCBI Taxonomy" id="89184"/>
    <lineage>
        <taxon>Bacteria</taxon>
        <taxon>Pseudomonadati</taxon>
        <taxon>Pseudomonadota</taxon>
        <taxon>Alphaproteobacteria</taxon>
        <taxon>Rhodobacterales</taxon>
        <taxon>Roseobacteraceae</taxon>
        <taxon>Ruegeria</taxon>
    </lineage>
</organism>
<evidence type="ECO:0000313" key="5">
    <source>
        <dbReference type="EMBL" id="MCE8537885.1"/>
    </source>
</evidence>
<gene>
    <name evidence="5" type="ORF">KBY27_10470</name>
</gene>
<name>A0A9Q3ZMB0_9RHOB</name>
<comment type="caution">
    <text evidence="5">The sequence shown here is derived from an EMBL/GenBank/DDBJ whole genome shotgun (WGS) entry which is preliminary data.</text>
</comment>
<protein>
    <submittedName>
        <fullName evidence="5">AraC family transcriptional regulator ligand-binding domain-containing protein</fullName>
    </submittedName>
</protein>
<evidence type="ECO:0000256" key="2">
    <source>
        <dbReference type="ARBA" id="ARBA00023125"/>
    </source>
</evidence>
<dbReference type="GO" id="GO:0005829">
    <property type="term" value="C:cytosol"/>
    <property type="evidence" value="ECO:0007669"/>
    <property type="project" value="TreeGrafter"/>
</dbReference>
<keyword evidence="1" id="KW-0805">Transcription regulation</keyword>
<dbReference type="Pfam" id="PF12833">
    <property type="entry name" value="HTH_18"/>
    <property type="match status" value="1"/>
</dbReference>
<evidence type="ECO:0000313" key="6">
    <source>
        <dbReference type="Proteomes" id="UP000813672"/>
    </source>
</evidence>
<keyword evidence="3" id="KW-0804">Transcription</keyword>
<dbReference type="GO" id="GO:0003700">
    <property type="term" value="F:DNA-binding transcription factor activity"/>
    <property type="evidence" value="ECO:0007669"/>
    <property type="project" value="InterPro"/>
</dbReference>
<dbReference type="InterPro" id="IPR009057">
    <property type="entry name" value="Homeodomain-like_sf"/>
</dbReference>
<feature type="domain" description="HTH araC/xylS-type" evidence="4">
    <location>
        <begin position="236"/>
        <end position="334"/>
    </location>
</feature>
<dbReference type="AlphaFoldDB" id="A0A9Q3ZMB0"/>
<dbReference type="InterPro" id="IPR032687">
    <property type="entry name" value="AraC-type_N"/>
</dbReference>
<dbReference type="GO" id="GO:0000976">
    <property type="term" value="F:transcription cis-regulatory region binding"/>
    <property type="evidence" value="ECO:0007669"/>
    <property type="project" value="TreeGrafter"/>
</dbReference>
<dbReference type="Proteomes" id="UP000813672">
    <property type="component" value="Unassembled WGS sequence"/>
</dbReference>
<sequence>MRIPLINVIELAQVVEMLDEIASPSVVTKALEASNISRSLLTAPSGFIPYRLEAQVVEHVARAIGDPFLGARAAPKFDYSAYAAYARYVLSARDLGTALARGRKTFPLIQPGGEIVLKQADGHVLAGRLSRIGTTIGHHHLDDGALFIIIRVIRHFLGAHWRPAWVEATGKTDARLLYLEDRIGAPVRGASKMPMVALPEQALATPNPHPPNPQDIVTLSDLPVLMGVNPPRNMTDTVEQMIQTNITIGDASEDEVAASMSLGRRTLQRLLQREGTSFREIKARVIERRARTLLRETDLAIATIAEALGYEEPKSFKRAFRRQAGVSPNAYRAGRAVD</sequence>